<sequence length="116" mass="12167">MSDIPAAVTVRRQRDLIAGGSIALEAVLVGGAGIWVFGALFSELGGAVRPEAAVKQLLSETMAGLYVDLIRPRLTAQLTEAASRALWPLRKTVTGSSVLSRPCSMPLRSPSTTPHG</sequence>
<keyword evidence="2" id="KW-0472">Membrane</keyword>
<feature type="transmembrane region" description="Helical" evidence="2">
    <location>
        <begin position="16"/>
        <end position="41"/>
    </location>
</feature>
<organism evidence="3 4">
    <name type="scientific">Cryobacterium breve</name>
    <dbReference type="NCBI Taxonomy" id="1259258"/>
    <lineage>
        <taxon>Bacteria</taxon>
        <taxon>Bacillati</taxon>
        <taxon>Actinomycetota</taxon>
        <taxon>Actinomycetes</taxon>
        <taxon>Micrococcales</taxon>
        <taxon>Microbacteriaceae</taxon>
        <taxon>Cryobacterium</taxon>
    </lineage>
</organism>
<dbReference type="Proteomes" id="UP000298355">
    <property type="component" value="Unassembled WGS sequence"/>
</dbReference>
<dbReference type="RefSeq" id="WP_134362116.1">
    <property type="nucleotide sequence ID" value="NZ_SOGJ01000007.1"/>
</dbReference>
<keyword evidence="4" id="KW-1185">Reference proteome</keyword>
<accession>A0ABY2J853</accession>
<keyword evidence="2" id="KW-1133">Transmembrane helix</keyword>
<gene>
    <name evidence="3" type="ORF">E3O65_02170</name>
</gene>
<reference evidence="3 4" key="1">
    <citation type="submission" date="2019-03" db="EMBL/GenBank/DDBJ databases">
        <title>Genomics of glacier-inhabiting Cryobacterium strains.</title>
        <authorList>
            <person name="Liu Q."/>
            <person name="Xin Y.-H."/>
        </authorList>
    </citation>
    <scope>NUCLEOTIDE SEQUENCE [LARGE SCALE GENOMIC DNA]</scope>
    <source>
        <strain evidence="3 4">TMT4-23</strain>
    </source>
</reference>
<dbReference type="EMBL" id="SOGJ01000007">
    <property type="protein sequence ID" value="TFD01122.1"/>
    <property type="molecule type" value="Genomic_DNA"/>
</dbReference>
<name>A0ABY2J853_9MICO</name>
<evidence type="ECO:0000313" key="3">
    <source>
        <dbReference type="EMBL" id="TFD01122.1"/>
    </source>
</evidence>
<evidence type="ECO:0000256" key="1">
    <source>
        <dbReference type="SAM" id="MobiDB-lite"/>
    </source>
</evidence>
<protein>
    <recommendedName>
        <fullName evidence="5">ABC transmembrane type-1 domain-containing protein</fullName>
    </recommendedName>
</protein>
<proteinExistence type="predicted"/>
<evidence type="ECO:0000313" key="4">
    <source>
        <dbReference type="Proteomes" id="UP000298355"/>
    </source>
</evidence>
<feature type="region of interest" description="Disordered" evidence="1">
    <location>
        <begin position="97"/>
        <end position="116"/>
    </location>
</feature>
<keyword evidence="2" id="KW-0812">Transmembrane</keyword>
<evidence type="ECO:0000256" key="2">
    <source>
        <dbReference type="SAM" id="Phobius"/>
    </source>
</evidence>
<comment type="caution">
    <text evidence="3">The sequence shown here is derived from an EMBL/GenBank/DDBJ whole genome shotgun (WGS) entry which is preliminary data.</text>
</comment>
<evidence type="ECO:0008006" key="5">
    <source>
        <dbReference type="Google" id="ProtNLM"/>
    </source>
</evidence>